<proteinExistence type="predicted"/>
<reference evidence="2 3" key="1">
    <citation type="submission" date="2018-10" db="EMBL/GenBank/DDBJ databases">
        <authorList>
            <person name="Zhang X."/>
        </authorList>
    </citation>
    <scope>NUCLEOTIDE SEQUENCE [LARGE SCALE GENOMIC DNA]</scope>
    <source>
        <strain evidence="2 3">SK-G1</strain>
    </source>
</reference>
<dbReference type="RefSeq" id="WP_122014953.1">
    <property type="nucleotide sequence ID" value="NZ_CP033169.1"/>
</dbReference>
<dbReference type="AlphaFoldDB" id="A0A3G2R880"/>
<gene>
    <name evidence="2" type="ORF">D2962_10605</name>
</gene>
<dbReference type="KEGG" id="bacg:D2962_10605"/>
<protein>
    <submittedName>
        <fullName evidence="2">Uncharacterized protein</fullName>
    </submittedName>
</protein>
<keyword evidence="3" id="KW-1185">Reference proteome</keyword>
<dbReference type="Proteomes" id="UP000280960">
    <property type="component" value="Chromosome"/>
</dbReference>
<sequence length="218" mass="25914">MGCGSFGGFFSPYDYYPRRGCFHGESEPYYREHNDTEEKLLVLKRMYAEGIIDEEGYRAYKQRILEGSVDFEDLMEIRKNHHRVHEHHMYENHQVKPESKSKYQIKLDTLKQSREKIIEIKQKLSTKIEELTREKEAMEKMAETVLKAGDQKAEEFISKKVDLEETLQNLIKRDRDLQKEVDRIDTMVNMLNIKQLELEAMQMQEEISNVKMALDENS</sequence>
<organism evidence="2 3">
    <name type="scientific">Biomaibacter acetigenes</name>
    <dbReference type="NCBI Taxonomy" id="2316383"/>
    <lineage>
        <taxon>Bacteria</taxon>
        <taxon>Bacillati</taxon>
        <taxon>Bacillota</taxon>
        <taxon>Clostridia</taxon>
        <taxon>Thermosediminibacterales</taxon>
        <taxon>Tepidanaerobacteraceae</taxon>
        <taxon>Biomaibacter</taxon>
    </lineage>
</organism>
<evidence type="ECO:0000256" key="1">
    <source>
        <dbReference type="SAM" id="Coils"/>
    </source>
</evidence>
<evidence type="ECO:0000313" key="2">
    <source>
        <dbReference type="EMBL" id="AYO30997.1"/>
    </source>
</evidence>
<dbReference type="EMBL" id="CP033169">
    <property type="protein sequence ID" value="AYO30997.1"/>
    <property type="molecule type" value="Genomic_DNA"/>
</dbReference>
<evidence type="ECO:0000313" key="3">
    <source>
        <dbReference type="Proteomes" id="UP000280960"/>
    </source>
</evidence>
<feature type="coiled-coil region" evidence="1">
    <location>
        <begin position="110"/>
        <end position="213"/>
    </location>
</feature>
<keyword evidence="1" id="KW-0175">Coiled coil</keyword>
<name>A0A3G2R880_9FIRM</name>
<accession>A0A3G2R880</accession>